<evidence type="ECO:0000313" key="2">
    <source>
        <dbReference type="Proteomes" id="UP001597145"/>
    </source>
</evidence>
<reference evidence="2" key="1">
    <citation type="journal article" date="2019" name="Int. J. Syst. Evol. Microbiol.">
        <title>The Global Catalogue of Microorganisms (GCM) 10K type strain sequencing project: providing services to taxonomists for standard genome sequencing and annotation.</title>
        <authorList>
            <consortium name="The Broad Institute Genomics Platform"/>
            <consortium name="The Broad Institute Genome Sequencing Center for Infectious Disease"/>
            <person name="Wu L."/>
            <person name="Ma J."/>
        </authorList>
    </citation>
    <scope>NUCLEOTIDE SEQUENCE [LARGE SCALE GENOMIC DNA]</scope>
    <source>
        <strain evidence="2">JCM 12165</strain>
    </source>
</reference>
<dbReference type="Gene3D" id="3.90.25.10">
    <property type="entry name" value="UDP-galactose 4-epimerase, domain 1"/>
    <property type="match status" value="1"/>
</dbReference>
<organism evidence="1 2">
    <name type="scientific">Pseudonocardia aurantiaca</name>
    <dbReference type="NCBI Taxonomy" id="75290"/>
    <lineage>
        <taxon>Bacteria</taxon>
        <taxon>Bacillati</taxon>
        <taxon>Actinomycetota</taxon>
        <taxon>Actinomycetes</taxon>
        <taxon>Pseudonocardiales</taxon>
        <taxon>Pseudonocardiaceae</taxon>
        <taxon>Pseudonocardia</taxon>
    </lineage>
</organism>
<dbReference type="PANTHER" id="PTHR43162">
    <property type="match status" value="1"/>
</dbReference>
<proteinExistence type="predicted"/>
<dbReference type="SUPFAM" id="SSF51735">
    <property type="entry name" value="NAD(P)-binding Rossmann-fold domains"/>
    <property type="match status" value="1"/>
</dbReference>
<dbReference type="InterPro" id="IPR036291">
    <property type="entry name" value="NAD(P)-bd_dom_sf"/>
</dbReference>
<evidence type="ECO:0000313" key="1">
    <source>
        <dbReference type="EMBL" id="MFD1534801.1"/>
    </source>
</evidence>
<keyword evidence="2" id="KW-1185">Reference proteome</keyword>
<gene>
    <name evidence="1" type="ORF">ACFSCY_35830</name>
</gene>
<dbReference type="Gene3D" id="3.40.50.720">
    <property type="entry name" value="NAD(P)-binding Rossmann-like Domain"/>
    <property type="match status" value="1"/>
</dbReference>
<evidence type="ECO:0008006" key="3">
    <source>
        <dbReference type="Google" id="ProtNLM"/>
    </source>
</evidence>
<accession>A0ABW4FWE7</accession>
<dbReference type="Proteomes" id="UP001597145">
    <property type="component" value="Unassembled WGS sequence"/>
</dbReference>
<comment type="caution">
    <text evidence="1">The sequence shown here is derived from an EMBL/GenBank/DDBJ whole genome shotgun (WGS) entry which is preliminary data.</text>
</comment>
<dbReference type="PANTHER" id="PTHR43162:SF1">
    <property type="entry name" value="PRESTALK A DIFFERENTIATION PROTEIN A"/>
    <property type="match status" value="1"/>
</dbReference>
<name>A0ABW4FWE7_9PSEU</name>
<sequence>MWRAAPGRLLAEGAHGEIEQYLAASGLTATVLQASGFMQNFVTGAGAFTTDGDLVGAYGDGRISYIDCADIAACAAAALTDRARRVDRQGGNHVRTEPEALSHLDVAAGALEARTPAARELTGREPRSFARFLADNGHAVMRPV</sequence>
<dbReference type="InterPro" id="IPR051604">
    <property type="entry name" value="Ergot_Alk_Oxidoreductase"/>
</dbReference>
<dbReference type="EMBL" id="JBHUCP010000045">
    <property type="protein sequence ID" value="MFD1534801.1"/>
    <property type="molecule type" value="Genomic_DNA"/>
</dbReference>
<protein>
    <recommendedName>
        <fullName evidence="3">NmrA-like domain-containing protein</fullName>
    </recommendedName>
</protein>
<dbReference type="RefSeq" id="WP_343982497.1">
    <property type="nucleotide sequence ID" value="NZ_BAAAJG010000015.1"/>
</dbReference>